<reference evidence="2 3" key="1">
    <citation type="journal article" date="2016" name="Sci. Rep.">
        <title>Complete genome sequence and transcriptomic analysis of a novel marine strain Bacillus weihaiensis reveals the mechanism of brown algae degradation.</title>
        <authorList>
            <person name="Zhu Y."/>
            <person name="Chen P."/>
            <person name="Bao Y."/>
            <person name="Men Y."/>
            <person name="Zeng Y."/>
            <person name="Yang J."/>
            <person name="Sun J."/>
            <person name="Sun Y."/>
        </authorList>
    </citation>
    <scope>NUCLEOTIDE SEQUENCE [LARGE SCALE GENOMIC DNA]</scope>
    <source>
        <strain evidence="2 3">Alg07</strain>
    </source>
</reference>
<gene>
    <name evidence="2" type="ORF">A9C19_13370</name>
</gene>
<feature type="transmembrane region" description="Helical" evidence="1">
    <location>
        <begin position="12"/>
        <end position="39"/>
    </location>
</feature>
<keyword evidence="1" id="KW-0472">Membrane</keyword>
<dbReference type="AlphaFoldDB" id="A0A1L3MTP1"/>
<dbReference type="Proteomes" id="UP000181936">
    <property type="component" value="Chromosome"/>
</dbReference>
<protein>
    <submittedName>
        <fullName evidence="2">Uncharacterized protein</fullName>
    </submittedName>
</protein>
<organism evidence="2 3">
    <name type="scientific">Bacillus weihaiensis</name>
    <dbReference type="NCBI Taxonomy" id="1547283"/>
    <lineage>
        <taxon>Bacteria</taxon>
        <taxon>Bacillati</taxon>
        <taxon>Bacillota</taxon>
        <taxon>Bacilli</taxon>
        <taxon>Bacillales</taxon>
        <taxon>Bacillaceae</taxon>
        <taxon>Bacillus</taxon>
    </lineage>
</organism>
<keyword evidence="1" id="KW-0812">Transmembrane</keyword>
<evidence type="ECO:0000313" key="2">
    <source>
        <dbReference type="EMBL" id="APH05660.1"/>
    </source>
</evidence>
<evidence type="ECO:0000256" key="1">
    <source>
        <dbReference type="SAM" id="Phobius"/>
    </source>
</evidence>
<keyword evidence="1" id="KW-1133">Transmembrane helix</keyword>
<keyword evidence="3" id="KW-1185">Reference proteome</keyword>
<accession>A0A1L3MTP1</accession>
<feature type="transmembrane region" description="Helical" evidence="1">
    <location>
        <begin position="46"/>
        <end position="62"/>
    </location>
</feature>
<dbReference type="KEGG" id="bwh:A9C19_13370"/>
<evidence type="ECO:0000313" key="3">
    <source>
        <dbReference type="Proteomes" id="UP000181936"/>
    </source>
</evidence>
<sequence>MKNSESINVTEAVITIIDILVILMVDDNPIIGIVLVALLKVVTEDVRIRVLFILLLITLGVTDSQNGEEYSS</sequence>
<name>A0A1L3MTP1_9BACI</name>
<proteinExistence type="predicted"/>
<dbReference type="EMBL" id="CP016020">
    <property type="protein sequence ID" value="APH05660.1"/>
    <property type="molecule type" value="Genomic_DNA"/>
</dbReference>
<dbReference type="RefSeq" id="WP_072580453.1">
    <property type="nucleotide sequence ID" value="NZ_CP016020.1"/>
</dbReference>